<name>A0A8S0Y0U1_CYCAE</name>
<dbReference type="AlphaFoldDB" id="A0A8S0Y0U1"/>
<feature type="region of interest" description="Disordered" evidence="1">
    <location>
        <begin position="143"/>
        <end position="205"/>
    </location>
</feature>
<sequence>MSDTSMLDQLEDDSVLKSIYAKIIGGEAPERQRVDSNASVNEAEAKRMSIYKAASRPTSATIDQPSTCHQRLAAIIIPTNPSSASRPSRPMATLSTTARRIHSTTDCLSMSMTVEDTFEFMHNRPTRRRVESDASSFYFHAPASQQNGGCGHRRQQSNMSVSSLAPPIGLYNRSFGHHRRNDSSASTNSVAVSFPKHGTNPGVPA</sequence>
<gene>
    <name evidence="2" type="ORF">AAE3_LOCUS13254</name>
</gene>
<evidence type="ECO:0000313" key="3">
    <source>
        <dbReference type="Proteomes" id="UP000467700"/>
    </source>
</evidence>
<proteinExistence type="predicted"/>
<evidence type="ECO:0000256" key="1">
    <source>
        <dbReference type="SAM" id="MobiDB-lite"/>
    </source>
</evidence>
<dbReference type="Proteomes" id="UP000467700">
    <property type="component" value="Unassembled WGS sequence"/>
</dbReference>
<accession>A0A8S0Y0U1</accession>
<protein>
    <submittedName>
        <fullName evidence="2">Uncharacterized protein</fullName>
    </submittedName>
</protein>
<keyword evidence="3" id="KW-1185">Reference proteome</keyword>
<evidence type="ECO:0000313" key="2">
    <source>
        <dbReference type="EMBL" id="CAA7271232.1"/>
    </source>
</evidence>
<reference evidence="2 3" key="1">
    <citation type="submission" date="2020-01" db="EMBL/GenBank/DDBJ databases">
        <authorList>
            <person name="Gupta K D."/>
        </authorList>
    </citation>
    <scope>NUCLEOTIDE SEQUENCE [LARGE SCALE GENOMIC DNA]</scope>
</reference>
<organism evidence="2 3">
    <name type="scientific">Cyclocybe aegerita</name>
    <name type="common">Black poplar mushroom</name>
    <name type="synonym">Agrocybe aegerita</name>
    <dbReference type="NCBI Taxonomy" id="1973307"/>
    <lineage>
        <taxon>Eukaryota</taxon>
        <taxon>Fungi</taxon>
        <taxon>Dikarya</taxon>
        <taxon>Basidiomycota</taxon>
        <taxon>Agaricomycotina</taxon>
        <taxon>Agaricomycetes</taxon>
        <taxon>Agaricomycetidae</taxon>
        <taxon>Agaricales</taxon>
        <taxon>Agaricineae</taxon>
        <taxon>Bolbitiaceae</taxon>
        <taxon>Cyclocybe</taxon>
    </lineage>
</organism>
<dbReference type="OrthoDB" id="3059728at2759"/>
<dbReference type="EMBL" id="CACVBS010000101">
    <property type="protein sequence ID" value="CAA7271232.1"/>
    <property type="molecule type" value="Genomic_DNA"/>
</dbReference>
<comment type="caution">
    <text evidence="2">The sequence shown here is derived from an EMBL/GenBank/DDBJ whole genome shotgun (WGS) entry which is preliminary data.</text>
</comment>